<reference evidence="11" key="1">
    <citation type="journal article" date="2012" name="Nat. Genet.">
        <title>Lifestyle transitions in plant pathogenic Colletotrichum fungi deciphered by genome and transcriptome analyses.</title>
        <authorList>
            <person name="O'Connell R.J."/>
            <person name="Thon M.R."/>
            <person name="Hacquard S."/>
            <person name="Amyotte S.G."/>
            <person name="Kleemann J."/>
            <person name="Torres M.F."/>
            <person name="Damm U."/>
            <person name="Buiate E.A."/>
            <person name="Epstein L."/>
            <person name="Alkan N."/>
            <person name="Altmueller J."/>
            <person name="Alvarado-Balderrama L."/>
            <person name="Bauser C.A."/>
            <person name="Becker C."/>
            <person name="Birren B.W."/>
            <person name="Chen Z."/>
            <person name="Choi J."/>
            <person name="Crouch J.A."/>
            <person name="Duvick J.P."/>
            <person name="Farman M.A."/>
            <person name="Gan P."/>
            <person name="Heiman D."/>
            <person name="Henrissat B."/>
            <person name="Howard R.J."/>
            <person name="Kabbage M."/>
            <person name="Koch C."/>
            <person name="Kracher B."/>
            <person name="Kubo Y."/>
            <person name="Law A.D."/>
            <person name="Lebrun M.-H."/>
            <person name="Lee Y.-H."/>
            <person name="Miyara I."/>
            <person name="Moore N."/>
            <person name="Neumann U."/>
            <person name="Nordstroem K."/>
            <person name="Panaccione D.G."/>
            <person name="Panstruga R."/>
            <person name="Place M."/>
            <person name="Proctor R.H."/>
            <person name="Prusky D."/>
            <person name="Rech G."/>
            <person name="Reinhardt R."/>
            <person name="Rollins J.A."/>
            <person name="Rounsley S."/>
            <person name="Schardl C.L."/>
            <person name="Schwartz D.C."/>
            <person name="Shenoy N."/>
            <person name="Shirasu K."/>
            <person name="Sikhakolli U.R."/>
            <person name="Stueber K."/>
            <person name="Sukno S.A."/>
            <person name="Sweigard J.A."/>
            <person name="Takano Y."/>
            <person name="Takahara H."/>
            <person name="Trail F."/>
            <person name="van der Does H.C."/>
            <person name="Voll L.M."/>
            <person name="Will I."/>
            <person name="Young S."/>
            <person name="Zeng Q."/>
            <person name="Zhang J."/>
            <person name="Zhou S."/>
            <person name="Dickman M.B."/>
            <person name="Schulze-Lefert P."/>
            <person name="Ver Loren van Themaat E."/>
            <person name="Ma L.-J."/>
            <person name="Vaillancourt L.J."/>
        </authorList>
    </citation>
    <scope>NUCLEOTIDE SEQUENCE [LARGE SCALE GENOMIC DNA]</scope>
    <source>
        <strain evidence="11">IMI 349063</strain>
    </source>
</reference>
<dbReference type="Gene3D" id="2.120.10.80">
    <property type="entry name" value="Kelch-type beta propeller"/>
    <property type="match status" value="1"/>
</dbReference>
<sequence length="565" mass="60704">MPRSWLAALLAIAQLSPVCRADDADALDVPSADNYLRRVFARASVLGDWAYFDGGEVSQYIENGKNTSRPSSPLSSTLSIDLSKSWKPADVAIKQTQKARSTSGEASHPIPPIRPPRGSGSFRANGDGGGSWSTDLKPGNDFFTQLTRSQGGVYVSTPDSGFYFGGYSDAKSDPNPEGPVPGFLQFNYTATDQAWTNHTEAPYSTYGTLVGGSAHYVPNYGPNGLIMIFGGRSHVIGSGQSNSNVGWLDFGSIHVMDPVTKKWYSQKTSGNAPGARMWHCTVGAQSRNNTCEIFVFGGTNMANRETYDEVHVLSLPGFVWKKADYAPTSPRDCMSCIVAGQRQMVTFGGIDRMKWNDNSTDFFRDPDTFPQGVGVFDLTDMTWKDEYNADASSYDSPEAIKTWYNEGNIANVEYSEGVEGLMKSGTAGSGFFSGSGSDSTPVDSGSGSTNTGAIAGGVVGGVVGVALIVLAAFCLMRRRKHKKVPTEETGAAVEAPAHPHGMEQAYSPNPPPSTTVAPSELQGEYHDHSPYSASEVPKTMQPPEMDAQEPRHFYAAELDGSEARR</sequence>
<gene>
    <name evidence="10" type="ORF">CH063_04746</name>
</gene>
<feature type="region of interest" description="Disordered" evidence="6">
    <location>
        <begin position="95"/>
        <end position="130"/>
    </location>
</feature>
<keyword evidence="4" id="KW-0547">Nucleotide-binding</keyword>
<dbReference type="InterPro" id="IPR049328">
    <property type="entry name" value="TM_ErbB1"/>
</dbReference>
<dbReference type="HOGENOM" id="CLU_012508_3_1_1"/>
<dbReference type="Pfam" id="PF24681">
    <property type="entry name" value="Kelch_KLHDC2_KLHL20_DRC7"/>
    <property type="match status" value="1"/>
</dbReference>
<feature type="signal peptide" evidence="8">
    <location>
        <begin position="1"/>
        <end position="21"/>
    </location>
</feature>
<keyword evidence="7" id="KW-0812">Transmembrane</keyword>
<feature type="chain" id="PRO_5003554200" evidence="8">
    <location>
        <begin position="22"/>
        <end position="565"/>
    </location>
</feature>
<organism evidence="10 11">
    <name type="scientific">Colletotrichum higginsianum (strain IMI 349063)</name>
    <name type="common">Crucifer anthracnose fungus</name>
    <dbReference type="NCBI Taxonomy" id="759273"/>
    <lineage>
        <taxon>Eukaryota</taxon>
        <taxon>Fungi</taxon>
        <taxon>Dikarya</taxon>
        <taxon>Ascomycota</taxon>
        <taxon>Pezizomycotina</taxon>
        <taxon>Sordariomycetes</taxon>
        <taxon>Hypocreomycetidae</taxon>
        <taxon>Glomerellales</taxon>
        <taxon>Glomerellaceae</taxon>
        <taxon>Colletotrichum</taxon>
        <taxon>Colletotrichum destructivum species complex</taxon>
    </lineage>
</organism>
<dbReference type="InterPro" id="IPR015915">
    <property type="entry name" value="Kelch-typ_b-propeller"/>
</dbReference>
<evidence type="ECO:0000256" key="2">
    <source>
        <dbReference type="ARBA" id="ARBA00022553"/>
    </source>
</evidence>
<feature type="region of interest" description="Disordered" evidence="6">
    <location>
        <begin position="483"/>
        <end position="565"/>
    </location>
</feature>
<keyword evidence="7" id="KW-0472">Membrane</keyword>
<dbReference type="AlphaFoldDB" id="H1UWJ1"/>
<keyword evidence="5" id="KW-0067">ATP-binding</keyword>
<dbReference type="STRING" id="759273.H1UWJ1"/>
<evidence type="ECO:0000256" key="5">
    <source>
        <dbReference type="ARBA" id="ARBA00022840"/>
    </source>
</evidence>
<dbReference type="Proteomes" id="UP000007174">
    <property type="component" value="Unassembled WGS sequence"/>
</dbReference>
<evidence type="ECO:0000256" key="8">
    <source>
        <dbReference type="SAM" id="SignalP"/>
    </source>
</evidence>
<evidence type="ECO:0000256" key="3">
    <source>
        <dbReference type="ARBA" id="ARBA00022737"/>
    </source>
</evidence>
<dbReference type="eggNOG" id="ENOG502SMKA">
    <property type="taxonomic scope" value="Eukaryota"/>
</dbReference>
<keyword evidence="7" id="KW-1133">Transmembrane helix</keyword>
<evidence type="ECO:0000256" key="1">
    <source>
        <dbReference type="ARBA" id="ARBA00022441"/>
    </source>
</evidence>
<keyword evidence="2" id="KW-0597">Phosphoprotein</keyword>
<evidence type="ECO:0000313" key="10">
    <source>
        <dbReference type="EMBL" id="CCF32342.1"/>
    </source>
</evidence>
<dbReference type="GO" id="GO:0005524">
    <property type="term" value="F:ATP binding"/>
    <property type="evidence" value="ECO:0007669"/>
    <property type="project" value="UniProtKB-KW"/>
</dbReference>
<proteinExistence type="predicted"/>
<dbReference type="PANTHER" id="PTHR46093">
    <property type="entry name" value="ACYL-COA-BINDING DOMAIN-CONTAINING PROTEIN 5"/>
    <property type="match status" value="1"/>
</dbReference>
<keyword evidence="1" id="KW-0880">Kelch repeat</keyword>
<name>H1UWJ1_COLHI</name>
<keyword evidence="3" id="KW-0677">Repeat</keyword>
<keyword evidence="8" id="KW-0732">Signal</keyword>
<evidence type="ECO:0000313" key="11">
    <source>
        <dbReference type="Proteomes" id="UP000007174"/>
    </source>
</evidence>
<evidence type="ECO:0000256" key="6">
    <source>
        <dbReference type="SAM" id="MobiDB-lite"/>
    </source>
</evidence>
<dbReference type="Pfam" id="PF21314">
    <property type="entry name" value="TM_ErbB1"/>
    <property type="match status" value="1"/>
</dbReference>
<dbReference type="PANTHER" id="PTHR46093:SF18">
    <property type="entry name" value="FIBRONECTIN TYPE-III DOMAIN-CONTAINING PROTEIN"/>
    <property type="match status" value="1"/>
</dbReference>
<feature type="compositionally biased region" description="Polar residues" evidence="6">
    <location>
        <begin position="95"/>
        <end position="105"/>
    </location>
</feature>
<protein>
    <submittedName>
        <fullName evidence="10">Kelch repeat protein</fullName>
    </submittedName>
</protein>
<feature type="domain" description="Epidermal growth factor receptor-like transmembrane-juxtamembrane segment" evidence="9">
    <location>
        <begin position="454"/>
        <end position="483"/>
    </location>
</feature>
<dbReference type="SUPFAM" id="SSF117281">
    <property type="entry name" value="Kelch motif"/>
    <property type="match status" value="1"/>
</dbReference>
<dbReference type="EMBL" id="CACQ02000394">
    <property type="protein sequence ID" value="CCF32342.1"/>
    <property type="molecule type" value="Genomic_DNA"/>
</dbReference>
<evidence type="ECO:0000256" key="7">
    <source>
        <dbReference type="SAM" id="Phobius"/>
    </source>
</evidence>
<evidence type="ECO:0000259" key="9">
    <source>
        <dbReference type="Pfam" id="PF21314"/>
    </source>
</evidence>
<feature type="transmembrane region" description="Helical" evidence="7">
    <location>
        <begin position="453"/>
        <end position="475"/>
    </location>
</feature>
<accession>H1UWJ1</accession>
<evidence type="ECO:0000256" key="4">
    <source>
        <dbReference type="ARBA" id="ARBA00022741"/>
    </source>
</evidence>
<dbReference type="VEuPathDB" id="FungiDB:CH63R_03074"/>